<keyword evidence="3" id="KW-1185">Reference proteome</keyword>
<evidence type="ECO:0000313" key="2">
    <source>
        <dbReference type="EMBL" id="MED6177340.1"/>
    </source>
</evidence>
<protein>
    <submittedName>
        <fullName evidence="2">Uncharacterized protein</fullName>
    </submittedName>
</protein>
<sequence>MTTIFEFEEQSLKELRICLESTTTRHGNITDGHTDGQAVGKLLLSTVRPSELRICLESTNDNLQDFEDESKTTTTRKEVETIQLPPRVISEYDHHRHAWVVTTTTTVLQTVYLGRSAVDDPQQPIYTPLDPEPLAPTEQPPPDVICISSDSELELEEENSKDLSKDEVSMEAAPEEEEPEGVEVPSSLEVEYVPYSPNTAPRQLLVHPTNRKRIYTPRKRVGGGILVPRFL</sequence>
<name>A0ABU6VX44_9FABA</name>
<evidence type="ECO:0000313" key="3">
    <source>
        <dbReference type="Proteomes" id="UP001341840"/>
    </source>
</evidence>
<feature type="compositionally biased region" description="Basic and acidic residues" evidence="1">
    <location>
        <begin position="158"/>
        <end position="168"/>
    </location>
</feature>
<gene>
    <name evidence="2" type="ORF">PIB30_097298</name>
</gene>
<comment type="caution">
    <text evidence="2">The sequence shown here is derived from an EMBL/GenBank/DDBJ whole genome shotgun (WGS) entry which is preliminary data.</text>
</comment>
<organism evidence="2 3">
    <name type="scientific">Stylosanthes scabra</name>
    <dbReference type="NCBI Taxonomy" id="79078"/>
    <lineage>
        <taxon>Eukaryota</taxon>
        <taxon>Viridiplantae</taxon>
        <taxon>Streptophyta</taxon>
        <taxon>Embryophyta</taxon>
        <taxon>Tracheophyta</taxon>
        <taxon>Spermatophyta</taxon>
        <taxon>Magnoliopsida</taxon>
        <taxon>eudicotyledons</taxon>
        <taxon>Gunneridae</taxon>
        <taxon>Pentapetalae</taxon>
        <taxon>rosids</taxon>
        <taxon>fabids</taxon>
        <taxon>Fabales</taxon>
        <taxon>Fabaceae</taxon>
        <taxon>Papilionoideae</taxon>
        <taxon>50 kb inversion clade</taxon>
        <taxon>dalbergioids sensu lato</taxon>
        <taxon>Dalbergieae</taxon>
        <taxon>Pterocarpus clade</taxon>
        <taxon>Stylosanthes</taxon>
    </lineage>
</organism>
<proteinExistence type="predicted"/>
<dbReference type="Proteomes" id="UP001341840">
    <property type="component" value="Unassembled WGS sequence"/>
</dbReference>
<feature type="compositionally biased region" description="Pro residues" evidence="1">
    <location>
        <begin position="130"/>
        <end position="143"/>
    </location>
</feature>
<reference evidence="2 3" key="1">
    <citation type="journal article" date="2023" name="Plants (Basel)">
        <title>Bridging the Gap: Combining Genomics and Transcriptomics Approaches to Understand Stylosanthes scabra, an Orphan Legume from the Brazilian Caatinga.</title>
        <authorList>
            <person name="Ferreira-Neto J.R.C."/>
            <person name="da Silva M.D."/>
            <person name="Binneck E."/>
            <person name="de Melo N.F."/>
            <person name="da Silva R.H."/>
            <person name="de Melo A.L.T.M."/>
            <person name="Pandolfi V."/>
            <person name="Bustamante F.O."/>
            <person name="Brasileiro-Vidal A.C."/>
            <person name="Benko-Iseppon A.M."/>
        </authorList>
    </citation>
    <scope>NUCLEOTIDE SEQUENCE [LARGE SCALE GENOMIC DNA]</scope>
    <source>
        <tissue evidence="2">Leaves</tissue>
    </source>
</reference>
<dbReference type="EMBL" id="JASCZI010153416">
    <property type="protein sequence ID" value="MED6177340.1"/>
    <property type="molecule type" value="Genomic_DNA"/>
</dbReference>
<accession>A0ABU6VX44</accession>
<feature type="region of interest" description="Disordered" evidence="1">
    <location>
        <begin position="119"/>
        <end position="187"/>
    </location>
</feature>
<evidence type="ECO:0000256" key="1">
    <source>
        <dbReference type="SAM" id="MobiDB-lite"/>
    </source>
</evidence>